<dbReference type="AlphaFoldDB" id="A0A1U6IES4"/>
<reference evidence="2" key="1">
    <citation type="submission" date="2017-02" db="EMBL/GenBank/DDBJ databases">
        <authorList>
            <person name="Varghese N."/>
            <person name="Submissions S."/>
        </authorList>
    </citation>
    <scope>NUCLEOTIDE SEQUENCE [LARGE SCALE GENOMIC DNA]</scope>
    <source>
        <strain evidence="2">SM117</strain>
    </source>
</reference>
<proteinExistence type="predicted"/>
<dbReference type="InterPro" id="IPR025683">
    <property type="entry name" value="Protein_beta"/>
</dbReference>
<sequence>MFTAKYFPSLTIRQSEAEALSRLAEPIKDSIFPIVRVQAWPHPKKGEGSPIQRSTDHMAQAYGERQIGMDLALPAPPSDKIYKRQDRADWAALGRSEVTALHDPANGYQAWCQFIRSDERRIPVVQWADDPNLLRAQVQQLAALNRGLIFRFRRSRGWNLTQAAELAGLSFGQNHLLMVYDYEQIGLRDDLTSIGVMAQSAILSSNSHFSGGSRTHVFKASSFPSEFTSTGEEYACLTIRERQLYDMLKSSPPIVAAGIDLQYGDHAAIFASDRDPAFRGVPRVDYPTPGEWIYHRRREGFYNAAVRVRQDIKWDDSNLCWGAQRIREAAEGKMEVSAHFVARCFRRQCGHHS</sequence>
<dbReference type="STRING" id="428990.SAMN06295987_1061"/>
<accession>A0A1U6IES4</accession>
<evidence type="ECO:0000313" key="2">
    <source>
        <dbReference type="Proteomes" id="UP000190989"/>
    </source>
</evidence>
<keyword evidence="2" id="KW-1185">Reference proteome</keyword>
<dbReference type="EMBL" id="FVZE01000006">
    <property type="protein sequence ID" value="SLK06502.1"/>
    <property type="molecule type" value="Genomic_DNA"/>
</dbReference>
<protein>
    <submittedName>
        <fullName evidence="1">Beta protein</fullName>
    </submittedName>
</protein>
<name>A0A1U6IES4_9SPHN</name>
<dbReference type="RefSeq" id="WP_176168086.1">
    <property type="nucleotide sequence ID" value="NZ_FVZE01000006.1"/>
</dbReference>
<dbReference type="Pfam" id="PF14350">
    <property type="entry name" value="Beta_protein"/>
    <property type="match status" value="1"/>
</dbReference>
<dbReference type="Proteomes" id="UP000190989">
    <property type="component" value="Unassembled WGS sequence"/>
</dbReference>
<organism evidence="1 2">
    <name type="scientific">Novosphingobium mathurense</name>
    <dbReference type="NCBI Taxonomy" id="428990"/>
    <lineage>
        <taxon>Bacteria</taxon>
        <taxon>Pseudomonadati</taxon>
        <taxon>Pseudomonadota</taxon>
        <taxon>Alphaproteobacteria</taxon>
        <taxon>Sphingomonadales</taxon>
        <taxon>Sphingomonadaceae</taxon>
        <taxon>Novosphingobium</taxon>
    </lineage>
</organism>
<evidence type="ECO:0000313" key="1">
    <source>
        <dbReference type="EMBL" id="SLK06502.1"/>
    </source>
</evidence>
<gene>
    <name evidence="1" type="ORF">SAMN06295987_1061</name>
</gene>